<evidence type="ECO:0000313" key="2">
    <source>
        <dbReference type="EMBL" id="TFK53935.1"/>
    </source>
</evidence>
<accession>A0A5C3NA67</accession>
<proteinExistence type="predicted"/>
<reference evidence="2 3" key="1">
    <citation type="journal article" date="2019" name="Nat. Ecol. Evol.">
        <title>Megaphylogeny resolves global patterns of mushroom evolution.</title>
        <authorList>
            <person name="Varga T."/>
            <person name="Krizsan K."/>
            <person name="Foldi C."/>
            <person name="Dima B."/>
            <person name="Sanchez-Garcia M."/>
            <person name="Sanchez-Ramirez S."/>
            <person name="Szollosi G.J."/>
            <person name="Szarkandi J.G."/>
            <person name="Papp V."/>
            <person name="Albert L."/>
            <person name="Andreopoulos W."/>
            <person name="Angelini C."/>
            <person name="Antonin V."/>
            <person name="Barry K.W."/>
            <person name="Bougher N.L."/>
            <person name="Buchanan P."/>
            <person name="Buyck B."/>
            <person name="Bense V."/>
            <person name="Catcheside P."/>
            <person name="Chovatia M."/>
            <person name="Cooper J."/>
            <person name="Damon W."/>
            <person name="Desjardin D."/>
            <person name="Finy P."/>
            <person name="Geml J."/>
            <person name="Haridas S."/>
            <person name="Hughes K."/>
            <person name="Justo A."/>
            <person name="Karasinski D."/>
            <person name="Kautmanova I."/>
            <person name="Kiss B."/>
            <person name="Kocsube S."/>
            <person name="Kotiranta H."/>
            <person name="LaButti K.M."/>
            <person name="Lechner B.E."/>
            <person name="Liimatainen K."/>
            <person name="Lipzen A."/>
            <person name="Lukacs Z."/>
            <person name="Mihaltcheva S."/>
            <person name="Morgado L.N."/>
            <person name="Niskanen T."/>
            <person name="Noordeloos M.E."/>
            <person name="Ohm R.A."/>
            <person name="Ortiz-Santana B."/>
            <person name="Ovrebo C."/>
            <person name="Racz N."/>
            <person name="Riley R."/>
            <person name="Savchenko A."/>
            <person name="Shiryaev A."/>
            <person name="Soop K."/>
            <person name="Spirin V."/>
            <person name="Szebenyi C."/>
            <person name="Tomsovsky M."/>
            <person name="Tulloss R.E."/>
            <person name="Uehling J."/>
            <person name="Grigoriev I.V."/>
            <person name="Vagvolgyi C."/>
            <person name="Papp T."/>
            <person name="Martin F.M."/>
            <person name="Miettinen O."/>
            <person name="Hibbett D.S."/>
            <person name="Nagy L.G."/>
        </authorList>
    </citation>
    <scope>NUCLEOTIDE SEQUENCE [LARGE SCALE GENOMIC DNA]</scope>
    <source>
        <strain evidence="2 3">OMC1185</strain>
    </source>
</reference>
<evidence type="ECO:0000256" key="1">
    <source>
        <dbReference type="SAM" id="MobiDB-lite"/>
    </source>
</evidence>
<organism evidence="2 3">
    <name type="scientific">Heliocybe sulcata</name>
    <dbReference type="NCBI Taxonomy" id="5364"/>
    <lineage>
        <taxon>Eukaryota</taxon>
        <taxon>Fungi</taxon>
        <taxon>Dikarya</taxon>
        <taxon>Basidiomycota</taxon>
        <taxon>Agaricomycotina</taxon>
        <taxon>Agaricomycetes</taxon>
        <taxon>Gloeophyllales</taxon>
        <taxon>Gloeophyllaceae</taxon>
        <taxon>Heliocybe</taxon>
    </lineage>
</organism>
<feature type="region of interest" description="Disordered" evidence="1">
    <location>
        <begin position="1"/>
        <end position="101"/>
    </location>
</feature>
<evidence type="ECO:0000313" key="3">
    <source>
        <dbReference type="Proteomes" id="UP000305948"/>
    </source>
</evidence>
<name>A0A5C3NA67_9AGAM</name>
<sequence>MPLARRTASKDNMPAKASDPPFAQDLKLKNRHRSVAPEKTEATRPPPDSEIIVIDDSDDENPPLKRKRALSRTNSKGRAKSSLEDVVEITSGPDDHSSRSHEKTIKNLQEQVQSLRQANTRLQNRLAYGREESGSKDAKIAQLTADIASMKKTSNNVRFSFSHENFILI</sequence>
<dbReference type="EMBL" id="ML213506">
    <property type="protein sequence ID" value="TFK53935.1"/>
    <property type="molecule type" value="Genomic_DNA"/>
</dbReference>
<keyword evidence="3" id="KW-1185">Reference proteome</keyword>
<gene>
    <name evidence="2" type="ORF">OE88DRAFT_1694967</name>
</gene>
<dbReference type="AlphaFoldDB" id="A0A5C3NA67"/>
<dbReference type="Proteomes" id="UP000305948">
    <property type="component" value="Unassembled WGS sequence"/>
</dbReference>
<protein>
    <submittedName>
        <fullName evidence="2">Uncharacterized protein</fullName>
    </submittedName>
</protein>
<feature type="compositionally biased region" description="Basic residues" evidence="1">
    <location>
        <begin position="64"/>
        <end position="79"/>
    </location>
</feature>